<gene>
    <name evidence="1" type="ORF">HNQ36_003642</name>
</gene>
<sequence length="239" mass="26964">MPPKDPLRKPTTFAEAIHVVEQSHGLSEGAQIVVHVGRMNMNAGKHLHLVVLDYKPSLFDESIFIPLQSGNTFRAIDNLTGQRDEYAVELLNGGMVSHNAVVTLQDGTTLRAVEILPVRLPYEFTPMDEKIIHAGIAAAKIEGAVYRSFRQGLSEEDAKRTMVVGDEFFEFIEFGEFIEDFKFIDFGKLAQVEKRPLRLKHIQREFINLFPTAEIPSEQKVSDTLASAGFWKPKRRPKS</sequence>
<dbReference type="AlphaFoldDB" id="A0A840N408"/>
<organism evidence="1 2">
    <name type="scientific">Afipia massiliensis</name>
    <dbReference type="NCBI Taxonomy" id="211460"/>
    <lineage>
        <taxon>Bacteria</taxon>
        <taxon>Pseudomonadati</taxon>
        <taxon>Pseudomonadota</taxon>
        <taxon>Alphaproteobacteria</taxon>
        <taxon>Hyphomicrobiales</taxon>
        <taxon>Nitrobacteraceae</taxon>
        <taxon>Afipia</taxon>
    </lineage>
</organism>
<name>A0A840N408_9BRAD</name>
<protein>
    <submittedName>
        <fullName evidence="1">Uncharacterized protein</fullName>
    </submittedName>
</protein>
<evidence type="ECO:0000313" key="1">
    <source>
        <dbReference type="EMBL" id="MBB5053642.1"/>
    </source>
</evidence>
<comment type="caution">
    <text evidence="1">The sequence shown here is derived from an EMBL/GenBank/DDBJ whole genome shotgun (WGS) entry which is preliminary data.</text>
</comment>
<reference evidence="1 2" key="1">
    <citation type="submission" date="2020-08" db="EMBL/GenBank/DDBJ databases">
        <title>Genomic Encyclopedia of Type Strains, Phase IV (KMG-IV): sequencing the most valuable type-strain genomes for metagenomic binning, comparative biology and taxonomic classification.</title>
        <authorList>
            <person name="Goeker M."/>
        </authorList>
    </citation>
    <scope>NUCLEOTIDE SEQUENCE [LARGE SCALE GENOMIC DNA]</scope>
    <source>
        <strain evidence="1 2">DSM 17498</strain>
    </source>
</reference>
<accession>A0A840N408</accession>
<dbReference type="RefSeq" id="WP_156449422.1">
    <property type="nucleotide sequence ID" value="NZ_JACHIJ010000005.1"/>
</dbReference>
<proteinExistence type="predicted"/>
<dbReference type="Proteomes" id="UP000521227">
    <property type="component" value="Unassembled WGS sequence"/>
</dbReference>
<dbReference type="EMBL" id="JACHIJ010000005">
    <property type="protein sequence ID" value="MBB5053642.1"/>
    <property type="molecule type" value="Genomic_DNA"/>
</dbReference>
<evidence type="ECO:0000313" key="2">
    <source>
        <dbReference type="Proteomes" id="UP000521227"/>
    </source>
</evidence>